<dbReference type="SMART" id="SM00980">
    <property type="entry name" value="THAP"/>
    <property type="match status" value="2"/>
</dbReference>
<dbReference type="Pfam" id="PF00096">
    <property type="entry name" value="zf-C2H2"/>
    <property type="match status" value="3"/>
</dbReference>
<feature type="region of interest" description="Disordered" evidence="11">
    <location>
        <begin position="316"/>
        <end position="345"/>
    </location>
</feature>
<feature type="domain" description="C2H2-type" evidence="12">
    <location>
        <begin position="1154"/>
        <end position="1182"/>
    </location>
</feature>
<feature type="region of interest" description="Disordered" evidence="11">
    <location>
        <begin position="379"/>
        <end position="402"/>
    </location>
</feature>
<evidence type="ECO:0000256" key="9">
    <source>
        <dbReference type="PROSITE-ProRule" id="PRU00309"/>
    </source>
</evidence>
<evidence type="ECO:0000313" key="16">
    <source>
        <dbReference type="Proteomes" id="UP000594454"/>
    </source>
</evidence>
<dbReference type="Gene3D" id="6.20.210.20">
    <property type="entry name" value="THAP domain"/>
    <property type="match status" value="1"/>
</dbReference>
<sequence length="1316" mass="150819">MKCLVKGCVSNQERKAPGIVFHKLPSDEAQRKEWLKAIGKPDRNIPPKGAVCSLHFSKDSYIKVRKKLRLLSVAVPSVKLKIKRDSPRCFIPNCSSNKNSIGVTFFRVPHSLVVQARWASRIPDKKVKFLRGSQICHIHFEDRYLMKKKSFVNQEGVDHKVEVDNLRLKKGAVPTLFAVDQDTNHVENLTSRTIFRLETTCRTCSVQFSDEKDCTQLFAGPLSLKNFRPDLFNELIAFGLQVTENDCLPQQICQKCLQSFSIVMQFRKQCQSVQRDLVKYFKSTENVDTVDNAKPALQVSSVQISKIVDFIQAQTPKPAKTNPVPTSNSANDDNFTTSKHAENDLSVKNEVDSKSDIHFHNSNVAKAEDQEKSIEISQPAQFVHVPPPEPVDPDPVRSSTSANIDNLESSKCTKNDLNLKNAEHAAILRPDSTSSITVKISNVAKTDLTQTIKPTNSKHFQISKPVDIDPEQNSNIDSISFNHIRESNSAKIEFVEGTKSASSNHLQTLDPAIVESEQNCNPEKVGLNSSNDSQPRSSTQIDLVEITKTASSNVVQSPYPANIHSEQNLNPEEADLNSFNDSQTPSPAQIDLVETAKTASSSYIQSPNPANSHSEQNFNPPNADPASFNHSQSTKGDLVQNTKPVSSVETCKPANIDHVLNSKDDNHNQDQTIKPTKFDSTRISEPVESKEHCEIAFVAPPKILEPIISVTYSKPATNNRCGKVNKKINNKRKLDKGGDVDVDTLWANKILRNDEFFPSDDESDDDWKCEYFINPEDEVFPNESNFQADVNKPFSAKNDSLPVKHVPSKYDCDSETSSAGRKRCKLCQRLTDYYCKECPNSPRLCLDPCFQGFHRPSSGPEQILKSGNLINNKSLESEVLHCCTFCGRCFFKIATLELHTKNCEYRYSTDEVDDLICVVCTIKCEDKEKFEKHMEDFHKDDLRPECPHCNRKFATRRARDSHIERVHEKRKEYKCETCQRVYFSKASLEDHEKRVHREGFFECKMCDATFTHPKEFRTHTLQHAERKKHKCDQCDKRFENSVQLRNHMRTHTGEKPHLCHICGRSFPYKQGYLEHVVGHEKKQGEFKCDLCSKTFSTRRKLREHKYGHIRQQNKVSSCILCKERFERRTLYLKHMEVVHGILRRFVEVEKALEFTCDICKKGFTKAYSLENHMLSMHDPQKKYVCENCGCRFIRRYELVAHLRKAHGKKKDVICGVCNQNFWDLFGLKYHSRVHEGERPYKCFHCPVAYKNKRVLITHLRRKNIPYEHLIKEDDFDMEKLTENELEEIEMDDSEMEDNYMEDNGIQVFEVEQMEEI</sequence>
<dbReference type="PROSITE" id="PS00028">
    <property type="entry name" value="ZINC_FINGER_C2H2_1"/>
    <property type="match status" value="9"/>
</dbReference>
<feature type="domain" description="ZAD" evidence="14">
    <location>
        <begin position="199"/>
        <end position="280"/>
    </location>
</feature>
<feature type="compositionally biased region" description="Polar residues" evidence="11">
    <location>
        <begin position="628"/>
        <end position="646"/>
    </location>
</feature>
<dbReference type="GO" id="GO:0003677">
    <property type="term" value="F:DNA binding"/>
    <property type="evidence" value="ECO:0007669"/>
    <property type="project" value="UniProtKB-UniRule"/>
</dbReference>
<evidence type="ECO:0000256" key="4">
    <source>
        <dbReference type="ARBA" id="ARBA00022771"/>
    </source>
</evidence>
<dbReference type="InterPro" id="IPR050331">
    <property type="entry name" value="Zinc_finger"/>
</dbReference>
<accession>A0A7R8Z0N1</accession>
<evidence type="ECO:0000256" key="11">
    <source>
        <dbReference type="SAM" id="MobiDB-lite"/>
    </source>
</evidence>
<feature type="binding site" evidence="10">
    <location>
        <position position="253"/>
    </location>
    <ligand>
        <name>Zn(2+)</name>
        <dbReference type="ChEBI" id="CHEBI:29105"/>
    </ligand>
</feature>
<dbReference type="PROSITE" id="PS51915">
    <property type="entry name" value="ZAD"/>
    <property type="match status" value="1"/>
</dbReference>
<dbReference type="Pfam" id="PF05485">
    <property type="entry name" value="THAP"/>
    <property type="match status" value="2"/>
</dbReference>
<dbReference type="Gene3D" id="3.40.1800.20">
    <property type="match status" value="1"/>
</dbReference>
<keyword evidence="5 10" id="KW-0862">Zinc</keyword>
<dbReference type="SMART" id="SM00692">
    <property type="entry name" value="DM3"/>
    <property type="match status" value="2"/>
</dbReference>
<dbReference type="GO" id="GO:0010468">
    <property type="term" value="P:regulation of gene expression"/>
    <property type="evidence" value="ECO:0007669"/>
    <property type="project" value="TreeGrafter"/>
</dbReference>
<evidence type="ECO:0000256" key="2">
    <source>
        <dbReference type="ARBA" id="ARBA00022723"/>
    </source>
</evidence>
<evidence type="ECO:0000259" key="14">
    <source>
        <dbReference type="PROSITE" id="PS51915"/>
    </source>
</evidence>
<dbReference type="InterPro" id="IPR013087">
    <property type="entry name" value="Znf_C2H2_type"/>
</dbReference>
<dbReference type="PROSITE" id="PS50950">
    <property type="entry name" value="ZF_THAP"/>
    <property type="match status" value="2"/>
</dbReference>
<keyword evidence="2 10" id="KW-0479">Metal-binding</keyword>
<keyword evidence="7" id="KW-0539">Nucleus</keyword>
<feature type="binding site" evidence="10">
    <location>
        <position position="204"/>
    </location>
    <ligand>
        <name>Zn(2+)</name>
        <dbReference type="ChEBI" id="CHEBI:29105"/>
    </ligand>
</feature>
<dbReference type="Gene3D" id="3.30.160.60">
    <property type="entry name" value="Classic Zinc Finger"/>
    <property type="match status" value="7"/>
</dbReference>
<feature type="compositionally biased region" description="Polar residues" evidence="11">
    <location>
        <begin position="597"/>
        <end position="620"/>
    </location>
</feature>
<dbReference type="Pfam" id="PF07776">
    <property type="entry name" value="zf-AD"/>
    <property type="match status" value="1"/>
</dbReference>
<keyword evidence="4 8" id="KW-0863">Zinc-finger</keyword>
<feature type="region of interest" description="Disordered" evidence="11">
    <location>
        <begin position="596"/>
        <end position="646"/>
    </location>
</feature>
<name>A0A7R8Z0N1_HERIL</name>
<evidence type="ECO:0000256" key="8">
    <source>
        <dbReference type="PROSITE-ProRule" id="PRU00042"/>
    </source>
</evidence>
<dbReference type="InterPro" id="IPR012934">
    <property type="entry name" value="Znf_AD"/>
</dbReference>
<feature type="domain" description="C2H2-type" evidence="12">
    <location>
        <begin position="944"/>
        <end position="972"/>
    </location>
</feature>
<dbReference type="SMART" id="SM00868">
    <property type="entry name" value="zf-AD"/>
    <property type="match status" value="1"/>
</dbReference>
<evidence type="ECO:0000256" key="3">
    <source>
        <dbReference type="ARBA" id="ARBA00022737"/>
    </source>
</evidence>
<feature type="domain" description="C2H2-type" evidence="12">
    <location>
        <begin position="1057"/>
        <end position="1084"/>
    </location>
</feature>
<feature type="domain" description="C2H2-type" evidence="12">
    <location>
        <begin position="1029"/>
        <end position="1056"/>
    </location>
</feature>
<feature type="domain" description="C2H2-type" evidence="12">
    <location>
        <begin position="1086"/>
        <end position="1113"/>
    </location>
</feature>
<reference evidence="15 16" key="1">
    <citation type="submission" date="2020-11" db="EMBL/GenBank/DDBJ databases">
        <authorList>
            <person name="Wallbank WR R."/>
            <person name="Pardo Diaz C."/>
            <person name="Kozak K."/>
            <person name="Martin S."/>
            <person name="Jiggins C."/>
            <person name="Moest M."/>
            <person name="Warren A I."/>
            <person name="Generalovic N T."/>
            <person name="Byers J.R.P. K."/>
            <person name="Montejo-Kovacevich G."/>
            <person name="Yen C E."/>
        </authorList>
    </citation>
    <scope>NUCLEOTIDE SEQUENCE [LARGE SCALE GENOMIC DNA]</scope>
</reference>
<evidence type="ECO:0000256" key="5">
    <source>
        <dbReference type="ARBA" id="ARBA00022833"/>
    </source>
</evidence>
<dbReference type="Proteomes" id="UP000594454">
    <property type="component" value="Chromosome 6"/>
</dbReference>
<keyword evidence="16" id="KW-1185">Reference proteome</keyword>
<feature type="binding site" evidence="10">
    <location>
        <position position="201"/>
    </location>
    <ligand>
        <name>Zn(2+)</name>
        <dbReference type="ChEBI" id="CHEBI:29105"/>
    </ligand>
</feature>
<feature type="binding site" evidence="10">
    <location>
        <position position="256"/>
    </location>
    <ligand>
        <name>Zn(2+)</name>
        <dbReference type="ChEBI" id="CHEBI:29105"/>
    </ligand>
</feature>
<dbReference type="OrthoDB" id="6077919at2759"/>
<dbReference type="PANTHER" id="PTHR16515">
    <property type="entry name" value="PR DOMAIN ZINC FINGER PROTEIN"/>
    <property type="match status" value="1"/>
</dbReference>
<dbReference type="PROSITE" id="PS50157">
    <property type="entry name" value="ZINC_FINGER_C2H2_2"/>
    <property type="match status" value="9"/>
</dbReference>
<dbReference type="SUPFAM" id="SSF57667">
    <property type="entry name" value="beta-beta-alpha zinc fingers"/>
    <property type="match status" value="5"/>
</dbReference>
<dbReference type="GO" id="GO:0008270">
    <property type="term" value="F:zinc ion binding"/>
    <property type="evidence" value="ECO:0007669"/>
    <property type="project" value="UniProtKB-UniRule"/>
</dbReference>
<dbReference type="SMART" id="SM00355">
    <property type="entry name" value="ZnF_C2H2"/>
    <property type="match status" value="13"/>
</dbReference>
<feature type="domain" description="THAP-type" evidence="13">
    <location>
        <begin position="82"/>
        <end position="177"/>
    </location>
</feature>
<dbReference type="InterPro" id="IPR006612">
    <property type="entry name" value="THAP_Znf"/>
</dbReference>
<dbReference type="InterPro" id="IPR038441">
    <property type="entry name" value="THAP_Znf_sf"/>
</dbReference>
<dbReference type="InterPro" id="IPR036236">
    <property type="entry name" value="Znf_C2H2_sf"/>
</dbReference>
<gene>
    <name evidence="15" type="ORF">HERILL_LOCUS15116</name>
</gene>
<protein>
    <submittedName>
        <fullName evidence="15">Uncharacterized protein</fullName>
    </submittedName>
</protein>
<evidence type="ECO:0000256" key="7">
    <source>
        <dbReference type="ARBA" id="ARBA00023242"/>
    </source>
</evidence>
<dbReference type="GO" id="GO:0005634">
    <property type="term" value="C:nucleus"/>
    <property type="evidence" value="ECO:0007669"/>
    <property type="project" value="UniProtKB-SubCell"/>
</dbReference>
<dbReference type="SUPFAM" id="SSF57716">
    <property type="entry name" value="Glucocorticoid receptor-like (DNA-binding domain)"/>
    <property type="match status" value="3"/>
</dbReference>
<feature type="domain" description="C2H2-type" evidence="12">
    <location>
        <begin position="1212"/>
        <end position="1239"/>
    </location>
</feature>
<comment type="subcellular location">
    <subcellularLocation>
        <location evidence="1">Nucleus</location>
    </subcellularLocation>
</comment>
<evidence type="ECO:0000259" key="13">
    <source>
        <dbReference type="PROSITE" id="PS50950"/>
    </source>
</evidence>
<keyword evidence="6 9" id="KW-0238">DNA-binding</keyword>
<evidence type="ECO:0000313" key="15">
    <source>
        <dbReference type="EMBL" id="CAD7092784.1"/>
    </source>
</evidence>
<dbReference type="PANTHER" id="PTHR16515:SF2">
    <property type="entry name" value="PR DOMAIN ZINC FINGER PROTEIN 4"/>
    <property type="match status" value="1"/>
</dbReference>
<evidence type="ECO:0000256" key="10">
    <source>
        <dbReference type="PROSITE-ProRule" id="PRU01263"/>
    </source>
</evidence>
<proteinExistence type="predicted"/>
<dbReference type="FunFam" id="3.30.160.60:FF:001573">
    <property type="entry name" value="Zinc finger protein 407"/>
    <property type="match status" value="1"/>
</dbReference>
<dbReference type="EMBL" id="LR899014">
    <property type="protein sequence ID" value="CAD7092784.1"/>
    <property type="molecule type" value="Genomic_DNA"/>
</dbReference>
<feature type="domain" description="C2H2-type" evidence="12">
    <location>
        <begin position="1183"/>
        <end position="1211"/>
    </location>
</feature>
<evidence type="ECO:0000256" key="6">
    <source>
        <dbReference type="ARBA" id="ARBA00023125"/>
    </source>
</evidence>
<feature type="domain" description="C2H2-type" evidence="12">
    <location>
        <begin position="973"/>
        <end position="996"/>
    </location>
</feature>
<evidence type="ECO:0000259" key="12">
    <source>
        <dbReference type="PROSITE" id="PS50157"/>
    </source>
</evidence>
<feature type="domain" description="THAP-type" evidence="13">
    <location>
        <begin position="1"/>
        <end position="79"/>
    </location>
</feature>
<evidence type="ECO:0000256" key="1">
    <source>
        <dbReference type="ARBA" id="ARBA00004123"/>
    </source>
</evidence>
<feature type="domain" description="C2H2-type" evidence="12">
    <location>
        <begin position="1001"/>
        <end position="1028"/>
    </location>
</feature>
<feature type="compositionally biased region" description="Polar residues" evidence="11">
    <location>
        <begin position="323"/>
        <end position="338"/>
    </location>
</feature>
<organism evidence="15 16">
    <name type="scientific">Hermetia illucens</name>
    <name type="common">Black soldier fly</name>
    <dbReference type="NCBI Taxonomy" id="343691"/>
    <lineage>
        <taxon>Eukaryota</taxon>
        <taxon>Metazoa</taxon>
        <taxon>Ecdysozoa</taxon>
        <taxon>Arthropoda</taxon>
        <taxon>Hexapoda</taxon>
        <taxon>Insecta</taxon>
        <taxon>Pterygota</taxon>
        <taxon>Neoptera</taxon>
        <taxon>Endopterygota</taxon>
        <taxon>Diptera</taxon>
        <taxon>Brachycera</taxon>
        <taxon>Stratiomyomorpha</taxon>
        <taxon>Stratiomyidae</taxon>
        <taxon>Hermetiinae</taxon>
        <taxon>Hermetia</taxon>
    </lineage>
</organism>
<keyword evidence="3" id="KW-0677">Repeat</keyword>
<dbReference type="InParanoid" id="A0A7R8Z0N1"/>
<dbReference type="Pfam" id="PF13912">
    <property type="entry name" value="zf-C2H2_6"/>
    <property type="match status" value="1"/>
</dbReference>